<evidence type="ECO:0000256" key="1">
    <source>
        <dbReference type="SAM" id="MobiDB-lite"/>
    </source>
</evidence>
<dbReference type="EMBL" id="CM007649">
    <property type="protein sequence ID" value="ONM30106.1"/>
    <property type="molecule type" value="Genomic_DNA"/>
</dbReference>
<feature type="region of interest" description="Disordered" evidence="1">
    <location>
        <begin position="59"/>
        <end position="97"/>
    </location>
</feature>
<accession>A0A1D6MLL8</accession>
<proteinExistence type="predicted"/>
<dbReference type="AlphaFoldDB" id="A0A1D6MLL8"/>
<reference evidence="2" key="1">
    <citation type="submission" date="2015-12" db="EMBL/GenBank/DDBJ databases">
        <title>Update maize B73 reference genome by single molecule sequencing technologies.</title>
        <authorList>
            <consortium name="Maize Genome Sequencing Project"/>
            <person name="Ware D."/>
        </authorList>
    </citation>
    <scope>NUCLEOTIDE SEQUENCE [LARGE SCALE GENOMIC DNA]</scope>
    <source>
        <tissue evidence="2">Seedling</tissue>
    </source>
</reference>
<name>A0A1D6MLL8_MAIZE</name>
<protein>
    <submittedName>
        <fullName evidence="2">Uncharacterized protein</fullName>
    </submittedName>
</protein>
<organism evidence="2">
    <name type="scientific">Zea mays</name>
    <name type="common">Maize</name>
    <dbReference type="NCBI Taxonomy" id="4577"/>
    <lineage>
        <taxon>Eukaryota</taxon>
        <taxon>Viridiplantae</taxon>
        <taxon>Streptophyta</taxon>
        <taxon>Embryophyta</taxon>
        <taxon>Tracheophyta</taxon>
        <taxon>Spermatophyta</taxon>
        <taxon>Magnoliopsida</taxon>
        <taxon>Liliopsida</taxon>
        <taxon>Poales</taxon>
        <taxon>Poaceae</taxon>
        <taxon>PACMAD clade</taxon>
        <taxon>Panicoideae</taxon>
        <taxon>Andropogonodae</taxon>
        <taxon>Andropogoneae</taxon>
        <taxon>Tripsacinae</taxon>
        <taxon>Zea</taxon>
    </lineage>
</organism>
<sequence>MANASSALRYGLHSSDTSCTYPSSSSTAPGSSLAYTEEVPIAAHLVSFTENARGIPTALYGEPATMGESPPHQSWGRGWGRSGSRSRPRLRPRPQQVHLAKRGIWALVHGATSRLDSPMARRSSSWQEARKAASVGSGCEEMASTRRLRGGGARVSWPNGEAVMAGPARHGDEGLQRLGEVQSEGEGAPDGGGGGEGRERLPARGGELRTGGGRGS</sequence>
<dbReference type="InParanoid" id="A0A1D6MLL8"/>
<feature type="region of interest" description="Disordered" evidence="1">
    <location>
        <begin position="115"/>
        <end position="216"/>
    </location>
</feature>
<evidence type="ECO:0000313" key="2">
    <source>
        <dbReference type="EMBL" id="ONM30106.1"/>
    </source>
</evidence>
<dbReference type="PaxDb" id="4577-AC213353.3_FGP004"/>
<gene>
    <name evidence="2" type="ORF">ZEAMMB73_Zm00001d039888</name>
</gene>